<protein>
    <submittedName>
        <fullName evidence="1">Uncharacterized protein</fullName>
    </submittedName>
</protein>
<dbReference type="AlphaFoldDB" id="A0A919ARU4"/>
<accession>A0A919ARU4</accession>
<keyword evidence="2" id="KW-1185">Reference proteome</keyword>
<comment type="caution">
    <text evidence="1">The sequence shown here is derived from an EMBL/GenBank/DDBJ whole genome shotgun (WGS) entry which is preliminary data.</text>
</comment>
<evidence type="ECO:0000313" key="1">
    <source>
        <dbReference type="EMBL" id="GHF22928.1"/>
    </source>
</evidence>
<dbReference type="Proteomes" id="UP000630923">
    <property type="component" value="Unassembled WGS sequence"/>
</dbReference>
<dbReference type="RefSeq" id="WP_191251894.1">
    <property type="nucleotide sequence ID" value="NZ_BNCI01000002.1"/>
</dbReference>
<sequence>MATIGPSGSQSVHIDLAARINKLNVDNSKDVNIDTKGVKTAAHIVPSAGQTKGVKIDIKV</sequence>
<reference evidence="1" key="1">
    <citation type="journal article" date="2014" name="Int. J. Syst. Evol. Microbiol.">
        <title>Complete genome sequence of Corynebacterium casei LMG S-19264T (=DSM 44701T), isolated from a smear-ripened cheese.</title>
        <authorList>
            <consortium name="US DOE Joint Genome Institute (JGI-PGF)"/>
            <person name="Walter F."/>
            <person name="Albersmeier A."/>
            <person name="Kalinowski J."/>
            <person name="Ruckert C."/>
        </authorList>
    </citation>
    <scope>NUCLEOTIDE SEQUENCE</scope>
    <source>
        <strain evidence="1">KCTC 42590</strain>
    </source>
</reference>
<name>A0A919ARU4_9PROT</name>
<dbReference type="EMBL" id="BNCI01000002">
    <property type="protein sequence ID" value="GHF22928.1"/>
    <property type="molecule type" value="Genomic_DNA"/>
</dbReference>
<proteinExistence type="predicted"/>
<organism evidence="1 2">
    <name type="scientific">Kordiimonas sediminis</name>
    <dbReference type="NCBI Taxonomy" id="1735581"/>
    <lineage>
        <taxon>Bacteria</taxon>
        <taxon>Pseudomonadati</taxon>
        <taxon>Pseudomonadota</taxon>
        <taxon>Alphaproteobacteria</taxon>
        <taxon>Kordiimonadales</taxon>
        <taxon>Kordiimonadaceae</taxon>
        <taxon>Kordiimonas</taxon>
    </lineage>
</organism>
<reference evidence="1" key="2">
    <citation type="submission" date="2020-09" db="EMBL/GenBank/DDBJ databases">
        <authorList>
            <person name="Sun Q."/>
            <person name="Kim S."/>
        </authorList>
    </citation>
    <scope>NUCLEOTIDE SEQUENCE</scope>
    <source>
        <strain evidence="1">KCTC 42590</strain>
    </source>
</reference>
<gene>
    <name evidence="1" type="ORF">GCM10017044_16650</name>
</gene>
<evidence type="ECO:0000313" key="2">
    <source>
        <dbReference type="Proteomes" id="UP000630923"/>
    </source>
</evidence>